<comment type="caution">
    <text evidence="7">The sequence shown here is derived from an EMBL/GenBank/DDBJ whole genome shotgun (WGS) entry which is preliminary data.</text>
</comment>
<evidence type="ECO:0000256" key="5">
    <source>
        <dbReference type="RuleBase" id="RU361277"/>
    </source>
</evidence>
<dbReference type="Proteomes" id="UP001597075">
    <property type="component" value="Unassembled WGS sequence"/>
</dbReference>
<dbReference type="AlphaFoldDB" id="A0ABD6CYS8"/>
<organism evidence="7 8">
    <name type="scientific">Haloplanus ruber</name>
    <dbReference type="NCBI Taxonomy" id="869892"/>
    <lineage>
        <taxon>Archaea</taxon>
        <taxon>Methanobacteriati</taxon>
        <taxon>Methanobacteriota</taxon>
        <taxon>Stenosarchaea group</taxon>
        <taxon>Halobacteria</taxon>
        <taxon>Halobacteriales</taxon>
        <taxon>Haloferacaceae</taxon>
        <taxon>Haloplanus</taxon>
    </lineage>
</organism>
<evidence type="ECO:0000259" key="6">
    <source>
        <dbReference type="SMART" id="SM00829"/>
    </source>
</evidence>
<dbReference type="Pfam" id="PF08240">
    <property type="entry name" value="ADH_N"/>
    <property type="match status" value="1"/>
</dbReference>
<keyword evidence="4" id="KW-0520">NAD</keyword>
<dbReference type="CDD" id="cd08279">
    <property type="entry name" value="Zn_ADH_class_III"/>
    <property type="match status" value="1"/>
</dbReference>
<gene>
    <name evidence="7" type="ORF">ACFSBJ_09805</name>
</gene>
<dbReference type="GO" id="GO:0044281">
    <property type="term" value="P:small molecule metabolic process"/>
    <property type="evidence" value="ECO:0007669"/>
    <property type="project" value="UniProtKB-ARBA"/>
</dbReference>
<proteinExistence type="inferred from homology"/>
<dbReference type="Gene3D" id="3.40.50.720">
    <property type="entry name" value="NAD(P)-binding Rossmann-like Domain"/>
    <property type="match status" value="1"/>
</dbReference>
<dbReference type="GO" id="GO:0043168">
    <property type="term" value="F:anion binding"/>
    <property type="evidence" value="ECO:0007669"/>
    <property type="project" value="UniProtKB-ARBA"/>
</dbReference>
<dbReference type="SMART" id="SM00829">
    <property type="entry name" value="PKS_ER"/>
    <property type="match status" value="1"/>
</dbReference>
<dbReference type="InterPro" id="IPR013154">
    <property type="entry name" value="ADH-like_N"/>
</dbReference>
<accession>A0ABD6CYS8</accession>
<dbReference type="GO" id="GO:0016616">
    <property type="term" value="F:oxidoreductase activity, acting on the CH-OH group of donors, NAD or NADP as acceptor"/>
    <property type="evidence" value="ECO:0007669"/>
    <property type="project" value="UniProtKB-ARBA"/>
</dbReference>
<dbReference type="RefSeq" id="WP_256404287.1">
    <property type="nucleotide sequence ID" value="NZ_CP187151.1"/>
</dbReference>
<evidence type="ECO:0000313" key="8">
    <source>
        <dbReference type="Proteomes" id="UP001597075"/>
    </source>
</evidence>
<dbReference type="InterPro" id="IPR011032">
    <property type="entry name" value="GroES-like_sf"/>
</dbReference>
<comment type="cofactor">
    <cofactor evidence="5">
        <name>Zn(2+)</name>
        <dbReference type="ChEBI" id="CHEBI:29105"/>
    </cofactor>
</comment>
<reference evidence="7 8" key="1">
    <citation type="journal article" date="2019" name="Int. J. Syst. Evol. Microbiol.">
        <title>The Global Catalogue of Microorganisms (GCM) 10K type strain sequencing project: providing services to taxonomists for standard genome sequencing and annotation.</title>
        <authorList>
            <consortium name="The Broad Institute Genomics Platform"/>
            <consortium name="The Broad Institute Genome Sequencing Center for Infectious Disease"/>
            <person name="Wu L."/>
            <person name="Ma J."/>
        </authorList>
    </citation>
    <scope>NUCLEOTIDE SEQUENCE [LARGE SCALE GENOMIC DNA]</scope>
    <source>
        <strain evidence="7 8">CGMCC 1.10594</strain>
    </source>
</reference>
<keyword evidence="3" id="KW-0560">Oxidoreductase</keyword>
<evidence type="ECO:0000256" key="1">
    <source>
        <dbReference type="ARBA" id="ARBA00022723"/>
    </source>
</evidence>
<dbReference type="PROSITE" id="PS00059">
    <property type="entry name" value="ADH_ZINC"/>
    <property type="match status" value="1"/>
</dbReference>
<dbReference type="EMBL" id="JBHUDL010000010">
    <property type="protein sequence ID" value="MFD1634025.1"/>
    <property type="molecule type" value="Genomic_DNA"/>
</dbReference>
<dbReference type="GO" id="GO:0030554">
    <property type="term" value="F:adenyl nucleotide binding"/>
    <property type="evidence" value="ECO:0007669"/>
    <property type="project" value="UniProtKB-ARBA"/>
</dbReference>
<dbReference type="InterPro" id="IPR013149">
    <property type="entry name" value="ADH-like_C"/>
</dbReference>
<dbReference type="SUPFAM" id="SSF51735">
    <property type="entry name" value="NAD(P)-binding Rossmann-fold domains"/>
    <property type="match status" value="1"/>
</dbReference>
<evidence type="ECO:0000256" key="4">
    <source>
        <dbReference type="ARBA" id="ARBA00023027"/>
    </source>
</evidence>
<evidence type="ECO:0000256" key="3">
    <source>
        <dbReference type="ARBA" id="ARBA00023002"/>
    </source>
</evidence>
<feature type="domain" description="Enoyl reductase (ER)" evidence="6">
    <location>
        <begin position="14"/>
        <end position="369"/>
    </location>
</feature>
<dbReference type="InterPro" id="IPR020843">
    <property type="entry name" value="ER"/>
</dbReference>
<dbReference type="PANTHER" id="PTHR43880:SF12">
    <property type="entry name" value="ALCOHOL DEHYDROGENASE CLASS-3"/>
    <property type="match status" value="1"/>
</dbReference>
<dbReference type="Gene3D" id="3.90.180.10">
    <property type="entry name" value="Medium-chain alcohol dehydrogenases, catalytic domain"/>
    <property type="match status" value="1"/>
</dbReference>
<keyword evidence="2 5" id="KW-0862">Zinc</keyword>
<name>A0ABD6CYS8_9EURY</name>
<dbReference type="Pfam" id="PF00107">
    <property type="entry name" value="ADH_zinc_N"/>
    <property type="match status" value="1"/>
</dbReference>
<dbReference type="InterPro" id="IPR002328">
    <property type="entry name" value="ADH_Zn_CS"/>
</dbReference>
<dbReference type="SUPFAM" id="SSF50129">
    <property type="entry name" value="GroES-like"/>
    <property type="match status" value="2"/>
</dbReference>
<keyword evidence="1 5" id="KW-0479">Metal-binding</keyword>
<dbReference type="PANTHER" id="PTHR43880">
    <property type="entry name" value="ALCOHOL DEHYDROGENASE"/>
    <property type="match status" value="1"/>
</dbReference>
<evidence type="ECO:0000313" key="7">
    <source>
        <dbReference type="EMBL" id="MFD1634025.1"/>
    </source>
</evidence>
<evidence type="ECO:0000256" key="2">
    <source>
        <dbReference type="ARBA" id="ARBA00022833"/>
    </source>
</evidence>
<keyword evidence="8" id="KW-1185">Reference proteome</keyword>
<comment type="similarity">
    <text evidence="5">Belongs to the zinc-containing alcohol dehydrogenase family.</text>
</comment>
<dbReference type="InterPro" id="IPR036291">
    <property type="entry name" value="NAD(P)-bd_dom_sf"/>
</dbReference>
<sequence>MTRTVSAAIIEDPTADGFTVTELDVDDPKPGEVRVEIHHAGACHTDWHAVKGDLPAGRYPVVGGHEGAGVVSAVGDGVDTVEVGDRVLTLWIPSCGTCDLCLQGYQNLCVEQESTYASTLPDGTCRFHRDGEDVGQFLLLGTFAEEIVVPEAAVVPIPDELPTDLASIIGCGVVTGFGSAASRADIEPNDTAVVVGAGNVGLNAIQGAAHAGAGQIVAVDPVASKRDTAETFGASHTVDPTTTDVAETVTALTDGTGADATIFCVGVGDGDLIGDAYDTLGPRGELVVTATAPDDSIAVNPVDLITTEKEIKGCLYGGASPRRTALRLIDAYLDDRYLLDELVTSQYDLGEINEAYDALLDGEDIHSVISVSTGD</sequence>
<protein>
    <submittedName>
        <fullName evidence="7">Zn-dependent alcohol dehydrogenase</fullName>
    </submittedName>
</protein>
<dbReference type="GO" id="GO:0046872">
    <property type="term" value="F:metal ion binding"/>
    <property type="evidence" value="ECO:0007669"/>
    <property type="project" value="UniProtKB-KW"/>
</dbReference>